<dbReference type="AlphaFoldDB" id="A0A9P8ZUY9"/>
<comment type="caution">
    <text evidence="4">The sequence shown here is derived from an EMBL/GenBank/DDBJ whole genome shotgun (WGS) entry which is preliminary data.</text>
</comment>
<keyword evidence="2" id="KW-0472">Membrane</keyword>
<feature type="transmembrane region" description="Helical" evidence="2">
    <location>
        <begin position="212"/>
        <end position="234"/>
    </location>
</feature>
<feature type="compositionally biased region" description="Polar residues" evidence="1">
    <location>
        <begin position="371"/>
        <end position="415"/>
    </location>
</feature>
<feature type="transmembrane region" description="Helical" evidence="2">
    <location>
        <begin position="762"/>
        <end position="784"/>
    </location>
</feature>
<dbReference type="RefSeq" id="XP_045955055.1">
    <property type="nucleotide sequence ID" value="XM_046107826.1"/>
</dbReference>
<reference evidence="4" key="1">
    <citation type="journal article" date="2021" name="Nat. Commun.">
        <title>Genetic determinants of endophytism in the Arabidopsis root mycobiome.</title>
        <authorList>
            <person name="Mesny F."/>
            <person name="Miyauchi S."/>
            <person name="Thiergart T."/>
            <person name="Pickel B."/>
            <person name="Atanasova L."/>
            <person name="Karlsson M."/>
            <person name="Huettel B."/>
            <person name="Barry K.W."/>
            <person name="Haridas S."/>
            <person name="Chen C."/>
            <person name="Bauer D."/>
            <person name="Andreopoulos W."/>
            <person name="Pangilinan J."/>
            <person name="LaButti K."/>
            <person name="Riley R."/>
            <person name="Lipzen A."/>
            <person name="Clum A."/>
            <person name="Drula E."/>
            <person name="Henrissat B."/>
            <person name="Kohler A."/>
            <person name="Grigoriev I.V."/>
            <person name="Martin F.M."/>
            <person name="Hacquard S."/>
        </authorList>
    </citation>
    <scope>NUCLEOTIDE SEQUENCE</scope>
    <source>
        <strain evidence="4">MPI-SDFR-AT-0073</strain>
    </source>
</reference>
<keyword evidence="3" id="KW-0732">Signal</keyword>
<accession>A0A9P8ZUY9</accession>
<evidence type="ECO:0000256" key="2">
    <source>
        <dbReference type="SAM" id="Phobius"/>
    </source>
</evidence>
<evidence type="ECO:0000256" key="3">
    <source>
        <dbReference type="SAM" id="SignalP"/>
    </source>
</evidence>
<name>A0A9P8ZUY9_9PEZI</name>
<feature type="transmembrane region" description="Helical" evidence="2">
    <location>
        <begin position="637"/>
        <end position="659"/>
    </location>
</feature>
<organism evidence="4 5">
    <name type="scientific">Truncatella angustata</name>
    <dbReference type="NCBI Taxonomy" id="152316"/>
    <lineage>
        <taxon>Eukaryota</taxon>
        <taxon>Fungi</taxon>
        <taxon>Dikarya</taxon>
        <taxon>Ascomycota</taxon>
        <taxon>Pezizomycotina</taxon>
        <taxon>Sordariomycetes</taxon>
        <taxon>Xylariomycetidae</taxon>
        <taxon>Amphisphaeriales</taxon>
        <taxon>Sporocadaceae</taxon>
        <taxon>Truncatella</taxon>
    </lineage>
</organism>
<feature type="chain" id="PRO_5040391313" evidence="3">
    <location>
        <begin position="20"/>
        <end position="903"/>
    </location>
</feature>
<feature type="region of interest" description="Disordered" evidence="1">
    <location>
        <begin position="312"/>
        <end position="415"/>
    </location>
</feature>
<dbReference type="GeneID" id="70136717"/>
<dbReference type="Proteomes" id="UP000758603">
    <property type="component" value="Unassembled WGS sequence"/>
</dbReference>
<feature type="transmembrane region" description="Helical" evidence="2">
    <location>
        <begin position="492"/>
        <end position="514"/>
    </location>
</feature>
<sequence>MKRSTSLLFLAVSVKLTSAQDATATTPTACSSTPSPSRLSDIFWQLRDLEENPPTLGKNVYIGHQNQTFCCLRAVGEALAIVNGTLVKTNDFIQAAPDDLIQKAIHSNQFPCDAIYNGNPSGAPLVEVPYAWWADNCPGWQLNDRNNLESWLQPLSGFLIPAIPLIFSIPRRRKLEVYRQFFIADLSGVKSYLAAPLGALGAAIIVILDTVIWLSTCFAFAAPMILSGLYEAVLDNRMLEFLKEKMQNKRLTLDMRARCLMVILIGNLDLALDDGNTQSNQLRHSEAAHEVIEGQPGDLLPRQAAVAETGIKEGDDAPPGQQSHLPPEIDIEEPSQTDDIELSSLTERGNERPRRVSTSRSLAPSPLTGLRNASPTSESTMLNQEQSQHPPNIPSPRQSQVSFRSRFTRKPTVQQAASPWRHMENLLYEIRLYDDEDRVRGEFPRQWSKHICNNSSCENLAHVEKPRKRDTEFESFVAKTRTRLRTMLHCQYSFGTIVGAPVIFFLGGFIFALLSSLEQFGDQDIAEALAFGQWYMIIPHISIISGLLLAGNNPNILEGVFATERGEEVDVIRFFGLRFGLAFPSCYKTAWQWRRGHVKKGWIEKIISTYGTRKDHEYMGQTEEDKDMMDLRERTTLVAFDWVFILALMSLLIYVPYILAFMTSYFTPPIGLACRSLTSSVYACSQAGQILLWFWTNVGEASAEGYTDHLKVLDYETRNTWLHRSGFFKASSISWLTNSNPHWNPRMPWLILKSKRVWTARMLWCVIYHFFAVIFGIGAVFSVLGGTTMQLMGVYSANICSVQARYWLSPHESRPGVVASKNTAAAIEAARRYWEPCAITAIMFLAFVSFIGWWYQRRMRDLFAELVRNIDAQKYDRDDTRMARPLRDRRPHELGAVTVDSEI</sequence>
<feature type="signal peptide" evidence="3">
    <location>
        <begin position="1"/>
        <end position="19"/>
    </location>
</feature>
<keyword evidence="2" id="KW-1133">Transmembrane helix</keyword>
<keyword evidence="2" id="KW-0812">Transmembrane</keyword>
<dbReference type="EMBL" id="JAGPXC010000007">
    <property type="protein sequence ID" value="KAH6648548.1"/>
    <property type="molecule type" value="Genomic_DNA"/>
</dbReference>
<keyword evidence="5" id="KW-1185">Reference proteome</keyword>
<protein>
    <submittedName>
        <fullName evidence="4">Uncharacterized protein</fullName>
    </submittedName>
</protein>
<evidence type="ECO:0000256" key="1">
    <source>
        <dbReference type="SAM" id="MobiDB-lite"/>
    </source>
</evidence>
<proteinExistence type="predicted"/>
<feature type="compositionally biased region" description="Acidic residues" evidence="1">
    <location>
        <begin position="329"/>
        <end position="341"/>
    </location>
</feature>
<feature type="transmembrane region" description="Helical" evidence="2">
    <location>
        <begin position="151"/>
        <end position="169"/>
    </location>
</feature>
<feature type="transmembrane region" description="Helical" evidence="2">
    <location>
        <begin position="833"/>
        <end position="855"/>
    </location>
</feature>
<evidence type="ECO:0000313" key="5">
    <source>
        <dbReference type="Proteomes" id="UP000758603"/>
    </source>
</evidence>
<gene>
    <name evidence="4" type="ORF">BKA67DRAFT_661510</name>
</gene>
<feature type="transmembrane region" description="Helical" evidence="2">
    <location>
        <begin position="534"/>
        <end position="551"/>
    </location>
</feature>
<dbReference type="OrthoDB" id="5392263at2759"/>
<evidence type="ECO:0000313" key="4">
    <source>
        <dbReference type="EMBL" id="KAH6648548.1"/>
    </source>
</evidence>
<feature type="transmembrane region" description="Helical" evidence="2">
    <location>
        <begin position="181"/>
        <end position="206"/>
    </location>
</feature>